<feature type="zinc finger region" description="C4-type" evidence="4">
    <location>
        <begin position="50"/>
        <end position="72"/>
    </location>
</feature>
<feature type="binding site" evidence="4">
    <location>
        <position position="72"/>
    </location>
    <ligand>
        <name>Zn(2+)</name>
        <dbReference type="ChEBI" id="CHEBI:29105"/>
    </ligand>
</feature>
<dbReference type="InterPro" id="IPR029045">
    <property type="entry name" value="ClpP/crotonase-like_dom_sf"/>
</dbReference>
<evidence type="ECO:0000313" key="7">
    <source>
        <dbReference type="Proteomes" id="UP000198757"/>
    </source>
</evidence>
<dbReference type="Pfam" id="PF01039">
    <property type="entry name" value="Carboxyl_trans"/>
    <property type="match status" value="1"/>
</dbReference>
<accession>A0A1G6R3Y2</accession>
<protein>
    <recommendedName>
        <fullName evidence="4">Acetyl-coenzyme A carboxylase carboxyl transferase subunit beta</fullName>
        <shortName evidence="4">ACCase subunit beta</shortName>
        <shortName evidence="4">Acetyl-CoA carboxylase carboxyltransferase subunit beta</shortName>
        <ecNumber evidence="4">2.1.3.15</ecNumber>
    </recommendedName>
</protein>
<feature type="binding site" evidence="4">
    <location>
        <position position="50"/>
    </location>
    <ligand>
        <name>Zn(2+)</name>
        <dbReference type="ChEBI" id="CHEBI:29105"/>
    </ligand>
</feature>
<dbReference type="PRINTS" id="PR01070">
    <property type="entry name" value="ACCCTRFRASEB"/>
</dbReference>
<keyword evidence="4" id="KW-0863">Zinc-finger</keyword>
<evidence type="ECO:0000256" key="3">
    <source>
        <dbReference type="ARBA" id="ARBA00023160"/>
    </source>
</evidence>
<dbReference type="GO" id="GO:0006633">
    <property type="term" value="P:fatty acid biosynthetic process"/>
    <property type="evidence" value="ECO:0007669"/>
    <property type="project" value="UniProtKB-KW"/>
</dbReference>
<dbReference type="OrthoDB" id="9772975at2"/>
<keyword evidence="2 4" id="KW-0276">Fatty acid metabolism</keyword>
<dbReference type="GO" id="GO:0005524">
    <property type="term" value="F:ATP binding"/>
    <property type="evidence" value="ECO:0007669"/>
    <property type="project" value="UniProtKB-KW"/>
</dbReference>
<keyword evidence="4" id="KW-0479">Metal-binding</keyword>
<keyword evidence="4" id="KW-0547">Nucleotide-binding</keyword>
<evidence type="ECO:0000259" key="5">
    <source>
        <dbReference type="PROSITE" id="PS50980"/>
    </source>
</evidence>
<dbReference type="GO" id="GO:0003989">
    <property type="term" value="F:acetyl-CoA carboxylase activity"/>
    <property type="evidence" value="ECO:0007669"/>
    <property type="project" value="InterPro"/>
</dbReference>
<keyword evidence="4" id="KW-0963">Cytoplasm</keyword>
<dbReference type="EMBL" id="FMZO01000005">
    <property type="protein sequence ID" value="SDC98707.1"/>
    <property type="molecule type" value="Genomic_DNA"/>
</dbReference>
<comment type="subcellular location">
    <subcellularLocation>
        <location evidence="4">Cytoplasm</location>
    </subcellularLocation>
</comment>
<feature type="binding site" evidence="4">
    <location>
        <position position="53"/>
    </location>
    <ligand>
        <name>Zn(2+)</name>
        <dbReference type="ChEBI" id="CHEBI:29105"/>
    </ligand>
</feature>
<organism evidence="6 7">
    <name type="scientific">Niabella drilacis (strain DSM 25811 / CCM 8410 / CCUG 62505 / LMG 26954 / E90)</name>
    <dbReference type="NCBI Taxonomy" id="1285928"/>
    <lineage>
        <taxon>Bacteria</taxon>
        <taxon>Pseudomonadati</taxon>
        <taxon>Bacteroidota</taxon>
        <taxon>Chitinophagia</taxon>
        <taxon>Chitinophagales</taxon>
        <taxon>Chitinophagaceae</taxon>
        <taxon>Niabella</taxon>
    </lineage>
</organism>
<dbReference type="RefSeq" id="WP_090390104.1">
    <property type="nucleotide sequence ID" value="NZ_FMZO01000005.1"/>
</dbReference>
<dbReference type="InterPro" id="IPR011762">
    <property type="entry name" value="COA_CT_N"/>
</dbReference>
<proteinExistence type="inferred from homology"/>
<dbReference type="GO" id="GO:2001295">
    <property type="term" value="P:malonyl-CoA biosynthetic process"/>
    <property type="evidence" value="ECO:0007669"/>
    <property type="project" value="UniProtKB-UniRule"/>
</dbReference>
<comment type="similarity">
    <text evidence="4">Belongs to the AccD/PCCB family.</text>
</comment>
<dbReference type="AlphaFoldDB" id="A0A1G6R3Y2"/>
<dbReference type="UniPathway" id="UPA00655">
    <property type="reaction ID" value="UER00711"/>
</dbReference>
<keyword evidence="4" id="KW-0862">Zinc</keyword>
<comment type="subunit">
    <text evidence="4">Acetyl-CoA carboxylase is a heterohexamer composed of biotin carboxyl carrier protein (AccB), biotin carboxylase (AccC) and two subunits each of ACCase subunit alpha (AccA) and ACCase subunit beta (AccD).</text>
</comment>
<keyword evidence="7" id="KW-1185">Reference proteome</keyword>
<dbReference type="Gene3D" id="3.90.226.10">
    <property type="entry name" value="2-enoyl-CoA Hydratase, Chain A, domain 1"/>
    <property type="match status" value="1"/>
</dbReference>
<dbReference type="GO" id="GO:0008270">
    <property type="term" value="F:zinc ion binding"/>
    <property type="evidence" value="ECO:0007669"/>
    <property type="project" value="UniProtKB-UniRule"/>
</dbReference>
<keyword evidence="4" id="KW-0067">ATP-binding</keyword>
<evidence type="ECO:0000256" key="1">
    <source>
        <dbReference type="ARBA" id="ARBA00022679"/>
    </source>
</evidence>
<dbReference type="GO" id="GO:0009317">
    <property type="term" value="C:acetyl-CoA carboxylase complex"/>
    <property type="evidence" value="ECO:0007669"/>
    <property type="project" value="InterPro"/>
</dbReference>
<name>A0A1G6R3Y2_NIADE</name>
<reference evidence="7" key="1">
    <citation type="submission" date="2016-10" db="EMBL/GenBank/DDBJ databases">
        <authorList>
            <person name="Varghese N."/>
            <person name="Submissions S."/>
        </authorList>
    </citation>
    <scope>NUCLEOTIDE SEQUENCE [LARGE SCALE GENOMIC DNA]</scope>
    <source>
        <strain evidence="7">DSM 25811 / CCM 8410 / LMG 26954 / E90</strain>
    </source>
</reference>
<evidence type="ECO:0000313" key="6">
    <source>
        <dbReference type="EMBL" id="SDC98707.1"/>
    </source>
</evidence>
<comment type="catalytic activity">
    <reaction evidence="4">
        <text>N(6)-carboxybiotinyl-L-lysyl-[protein] + acetyl-CoA = N(6)-biotinyl-L-lysyl-[protein] + malonyl-CoA</text>
        <dbReference type="Rhea" id="RHEA:54728"/>
        <dbReference type="Rhea" id="RHEA-COMP:10505"/>
        <dbReference type="Rhea" id="RHEA-COMP:10506"/>
        <dbReference type="ChEBI" id="CHEBI:57288"/>
        <dbReference type="ChEBI" id="CHEBI:57384"/>
        <dbReference type="ChEBI" id="CHEBI:83144"/>
        <dbReference type="ChEBI" id="CHEBI:83145"/>
        <dbReference type="EC" id="2.1.3.15"/>
    </reaction>
</comment>
<comment type="cofactor">
    <cofactor evidence="4">
        <name>Zn(2+)</name>
        <dbReference type="ChEBI" id="CHEBI:29105"/>
    </cofactor>
    <text evidence="4">Binds 1 zinc ion per subunit.</text>
</comment>
<dbReference type="HAMAP" id="MF_01395">
    <property type="entry name" value="AcetylCoA_CT_beta"/>
    <property type="match status" value="1"/>
</dbReference>
<dbReference type="NCBIfam" id="TIGR00515">
    <property type="entry name" value="accD"/>
    <property type="match status" value="1"/>
</dbReference>
<dbReference type="EC" id="2.1.3.15" evidence="4"/>
<feature type="binding site" evidence="4">
    <location>
        <position position="69"/>
    </location>
    <ligand>
        <name>Zn(2+)</name>
        <dbReference type="ChEBI" id="CHEBI:29105"/>
    </ligand>
</feature>
<comment type="function">
    <text evidence="4">Component of the acetyl coenzyme A carboxylase (ACC) complex. Biotin carboxylase (BC) catalyzes the carboxylation of biotin on its carrier protein (BCCP) and then the CO(2) group is transferred by the transcarboxylase to acetyl-CoA to form malonyl-CoA.</text>
</comment>
<dbReference type="PANTHER" id="PTHR42995:SF5">
    <property type="entry name" value="ACETYL-COENZYME A CARBOXYLASE CARBOXYL TRANSFERASE SUBUNIT BETA, CHLOROPLASTIC"/>
    <property type="match status" value="1"/>
</dbReference>
<evidence type="ECO:0000256" key="4">
    <source>
        <dbReference type="HAMAP-Rule" id="MF_01395"/>
    </source>
</evidence>
<keyword evidence="4" id="KW-0443">Lipid metabolism</keyword>
<comment type="pathway">
    <text evidence="4">Lipid metabolism; malonyl-CoA biosynthesis; malonyl-CoA from acetyl-CoA: step 1/1.</text>
</comment>
<keyword evidence="3 4" id="KW-0275">Fatty acid biosynthesis</keyword>
<dbReference type="InterPro" id="IPR000438">
    <property type="entry name" value="Acetyl_CoA_COase_Trfase_b_su"/>
</dbReference>
<dbReference type="Proteomes" id="UP000198757">
    <property type="component" value="Unassembled WGS sequence"/>
</dbReference>
<dbReference type="PROSITE" id="PS50980">
    <property type="entry name" value="COA_CT_NTER"/>
    <property type="match status" value="1"/>
</dbReference>
<dbReference type="GO" id="GO:0016743">
    <property type="term" value="F:carboxyl- or carbamoyltransferase activity"/>
    <property type="evidence" value="ECO:0007669"/>
    <property type="project" value="UniProtKB-UniRule"/>
</dbReference>
<dbReference type="InterPro" id="IPR034733">
    <property type="entry name" value="AcCoA_carboxyl_beta"/>
</dbReference>
<feature type="domain" description="CoA carboxyltransferase N-terminal" evidence="5">
    <location>
        <begin position="46"/>
        <end position="302"/>
    </location>
</feature>
<sequence length="302" mass="34126">MSKEMEDFDADLSGAGQDKDKTGWFKRIKKGILTKTSEKRETQEGLWTKCPECNYISTQTELKEQQYVCPKCGYHHRISSLQYYDILFDDKEYTELFNNIRGRDFLGFTDLKPYKKRLEDFWSNTNMDDSMRVAVGKVEGEGIVIAAMDFAFIGGSLGSVAGEKFARAVDHCIRHRLPFMCICKSGGARMMESAFSLMQLAKTSGKLSQLTDAQLPYISFLTDPSFGGITASFGMLGDLNIAEPGALIGFAGPRVIKETIKKDLPEGFQRSEFLLEHGFLDFIVNRKDLKHKLATVLRHFKN</sequence>
<dbReference type="SUPFAM" id="SSF52096">
    <property type="entry name" value="ClpP/crotonase"/>
    <property type="match status" value="1"/>
</dbReference>
<gene>
    <name evidence="4" type="primary">accD</name>
    <name evidence="6" type="ORF">SAMN04487894_105115</name>
</gene>
<keyword evidence="1 4" id="KW-0808">Transferase</keyword>
<dbReference type="PANTHER" id="PTHR42995">
    <property type="entry name" value="ACETYL-COENZYME A CARBOXYLASE CARBOXYL TRANSFERASE SUBUNIT BETA, CHLOROPLASTIC"/>
    <property type="match status" value="1"/>
</dbReference>
<dbReference type="STRING" id="1285928.SAMN04487894_105115"/>
<evidence type="ECO:0000256" key="2">
    <source>
        <dbReference type="ARBA" id="ARBA00022832"/>
    </source>
</evidence>
<keyword evidence="4" id="KW-0444">Lipid biosynthesis</keyword>